<dbReference type="RefSeq" id="WP_073593127.1">
    <property type="nucleotide sequence ID" value="NZ_MRCE01000007.1"/>
</dbReference>
<dbReference type="AlphaFoldDB" id="A0A1U7IN38"/>
<comment type="cofactor">
    <cofactor evidence="14 16">
        <name>Zn(2+)</name>
        <dbReference type="ChEBI" id="CHEBI:29105"/>
    </cofactor>
    <text evidence="14 16">Binds 1 zinc ion per subunit.</text>
</comment>
<dbReference type="PROSITE" id="PS51371">
    <property type="entry name" value="CBS"/>
    <property type="match status" value="1"/>
</dbReference>
<evidence type="ECO:0000256" key="1">
    <source>
        <dbReference type="ARBA" id="ARBA00004651"/>
    </source>
</evidence>
<keyword evidence="12 17" id="KW-0129">CBS domain</keyword>
<dbReference type="GO" id="GO:0046872">
    <property type="term" value="F:metal ion binding"/>
    <property type="evidence" value="ECO:0007669"/>
    <property type="project" value="UniProtKB-UniRule"/>
</dbReference>
<dbReference type="SMART" id="SM00116">
    <property type="entry name" value="CBS"/>
    <property type="match status" value="2"/>
</dbReference>
<dbReference type="Pfam" id="PF02163">
    <property type="entry name" value="Peptidase_M50"/>
    <property type="match status" value="2"/>
</dbReference>
<reference evidence="19 20" key="1">
    <citation type="submission" date="2016-11" db="EMBL/GenBank/DDBJ databases">
        <title>Draft Genome Sequences of Nine Cyanobacterial Strains from Diverse Habitats.</title>
        <authorList>
            <person name="Zhu T."/>
            <person name="Hou S."/>
            <person name="Lu X."/>
            <person name="Hess W.R."/>
        </authorList>
    </citation>
    <scope>NUCLEOTIDE SEQUENCE [LARGE SCALE GENOMIC DNA]</scope>
    <source>
        <strain evidence="19 20">IAM M-71</strain>
    </source>
</reference>
<evidence type="ECO:0000256" key="6">
    <source>
        <dbReference type="ARBA" id="ARBA00022723"/>
    </source>
</evidence>
<gene>
    <name evidence="19" type="ORF">NIES2119_08975</name>
</gene>
<dbReference type="Pfam" id="PF00571">
    <property type="entry name" value="CBS"/>
    <property type="match status" value="1"/>
</dbReference>
<keyword evidence="8 14" id="KW-0378">Hydrolase</keyword>
<evidence type="ECO:0000256" key="15">
    <source>
        <dbReference type="PIRSR" id="PIRSR006404-1"/>
    </source>
</evidence>
<evidence type="ECO:0000256" key="5">
    <source>
        <dbReference type="ARBA" id="ARBA00022692"/>
    </source>
</evidence>
<feature type="binding site" evidence="16">
    <location>
        <position position="55"/>
    </location>
    <ligand>
        <name>Zn(2+)</name>
        <dbReference type="ChEBI" id="CHEBI:29105"/>
        <note>catalytic</note>
    </ligand>
</feature>
<dbReference type="OrthoDB" id="166377at2"/>
<evidence type="ECO:0000256" key="11">
    <source>
        <dbReference type="ARBA" id="ARBA00023049"/>
    </source>
</evidence>
<proteinExistence type="inferred from homology"/>
<feature type="domain" description="CBS" evidence="18">
    <location>
        <begin position="304"/>
        <end position="363"/>
    </location>
</feature>
<feature type="binding site" evidence="16">
    <location>
        <position position="151"/>
    </location>
    <ligand>
        <name>Zn(2+)</name>
        <dbReference type="ChEBI" id="CHEBI:29105"/>
        <note>catalytic</note>
    </ligand>
</feature>
<evidence type="ECO:0000256" key="17">
    <source>
        <dbReference type="PROSITE-ProRule" id="PRU00703"/>
    </source>
</evidence>
<keyword evidence="9 14" id="KW-0862">Zinc</keyword>
<dbReference type="EMBL" id="MRCE01000007">
    <property type="protein sequence ID" value="OKH38716.1"/>
    <property type="molecule type" value="Genomic_DNA"/>
</dbReference>
<keyword evidence="7" id="KW-0677">Repeat</keyword>
<evidence type="ECO:0000313" key="19">
    <source>
        <dbReference type="EMBL" id="OKH38716.1"/>
    </source>
</evidence>
<dbReference type="CDD" id="cd04639">
    <property type="entry name" value="CBS_pair_peptidase_M50"/>
    <property type="match status" value="1"/>
</dbReference>
<sequence length="364" mass="39138">MNGSIRIGNLFGIPFFVHPTWFFILGLVTLSYSSQLGLVLGLIIALMLFASVLAHELGHSFAAIRQGIEVKSITLFLFGGLANLAEESKTPAGAFWVAIAGPLVSFLLFGLFTIIGVSAGISGPLAQILGLLAYTNLALGIFNLIPGLPLDGGNVLKALVWKITGNPFTGVIFAGRFGQVFGLLGISFGLAIVSGLLGSGFAGGWWYALIGWFLLQNAGRAVQYARLQDQLTNLKAEEAINPNSPIVLESISLRKFANDYVIGKDVWRKFLVIDEQGRLVGEMAVDDMRSVATDLWPFTPVSELTKPVDRTKVVTANESLLDVAKLIEQTNVTELPVVQADGVLVGLLEKEAIAKLLESKLQKR</sequence>
<feature type="transmembrane region" description="Helical" evidence="14">
    <location>
        <begin position="7"/>
        <end position="30"/>
    </location>
</feature>
<evidence type="ECO:0000256" key="14">
    <source>
        <dbReference type="PIRNR" id="PIRNR006404"/>
    </source>
</evidence>
<dbReference type="InterPro" id="IPR016483">
    <property type="entry name" value="UCP006404_Pept_M50_CBS"/>
</dbReference>
<feature type="transmembrane region" description="Helical" evidence="14">
    <location>
        <begin position="36"/>
        <end position="55"/>
    </location>
</feature>
<feature type="binding site" evidence="16">
    <location>
        <position position="59"/>
    </location>
    <ligand>
        <name>Zn(2+)</name>
        <dbReference type="ChEBI" id="CHEBI:29105"/>
        <note>catalytic</note>
    </ligand>
</feature>
<evidence type="ECO:0000256" key="12">
    <source>
        <dbReference type="ARBA" id="ARBA00023122"/>
    </source>
</evidence>
<evidence type="ECO:0000256" key="7">
    <source>
        <dbReference type="ARBA" id="ARBA00022737"/>
    </source>
</evidence>
<evidence type="ECO:0000256" key="4">
    <source>
        <dbReference type="ARBA" id="ARBA00022670"/>
    </source>
</evidence>
<dbReference type="Proteomes" id="UP000185860">
    <property type="component" value="Unassembled WGS sequence"/>
</dbReference>
<feature type="transmembrane region" description="Helical" evidence="14">
    <location>
        <begin position="195"/>
        <end position="215"/>
    </location>
</feature>
<dbReference type="CDD" id="cd06164">
    <property type="entry name" value="S2P-M50_SpoIVFB_CBS"/>
    <property type="match status" value="1"/>
</dbReference>
<accession>A0A1U7IN38</accession>
<organism evidence="19 20">
    <name type="scientific">[Phormidium ambiguum] IAM M-71</name>
    <dbReference type="NCBI Taxonomy" id="454136"/>
    <lineage>
        <taxon>Bacteria</taxon>
        <taxon>Bacillati</taxon>
        <taxon>Cyanobacteriota</taxon>
        <taxon>Cyanophyceae</taxon>
        <taxon>Oscillatoriophycideae</taxon>
        <taxon>Aerosakkonematales</taxon>
        <taxon>Aerosakkonemataceae</taxon>
        <taxon>Floridanema</taxon>
    </lineage>
</organism>
<evidence type="ECO:0000256" key="3">
    <source>
        <dbReference type="ARBA" id="ARBA00022475"/>
    </source>
</evidence>
<evidence type="ECO:0000256" key="10">
    <source>
        <dbReference type="ARBA" id="ARBA00022989"/>
    </source>
</evidence>
<dbReference type="SUPFAM" id="SSF54631">
    <property type="entry name" value="CBS-domain pair"/>
    <property type="match status" value="1"/>
</dbReference>
<feature type="active site" evidence="15">
    <location>
        <position position="56"/>
    </location>
</feature>
<evidence type="ECO:0000256" key="9">
    <source>
        <dbReference type="ARBA" id="ARBA00022833"/>
    </source>
</evidence>
<evidence type="ECO:0000313" key="20">
    <source>
        <dbReference type="Proteomes" id="UP000185860"/>
    </source>
</evidence>
<dbReference type="PANTHER" id="PTHR39188:SF3">
    <property type="entry name" value="STAGE IV SPORULATION PROTEIN FB"/>
    <property type="match status" value="1"/>
</dbReference>
<protein>
    <recommendedName>
        <fullName evidence="14">Zinc metalloprotease</fullName>
    </recommendedName>
</protein>
<keyword evidence="13 14" id="KW-0472">Membrane</keyword>
<keyword evidence="5 14" id="KW-0812">Transmembrane</keyword>
<evidence type="ECO:0000256" key="16">
    <source>
        <dbReference type="PIRSR" id="PIRSR006404-2"/>
    </source>
</evidence>
<dbReference type="InterPro" id="IPR046342">
    <property type="entry name" value="CBS_dom_sf"/>
</dbReference>
<dbReference type="GO" id="GO:0006508">
    <property type="term" value="P:proteolysis"/>
    <property type="evidence" value="ECO:0007669"/>
    <property type="project" value="UniProtKB-KW"/>
</dbReference>
<evidence type="ECO:0000259" key="18">
    <source>
        <dbReference type="PROSITE" id="PS51371"/>
    </source>
</evidence>
<comment type="subcellular location">
    <subcellularLocation>
        <location evidence="1 14">Cell membrane</location>
        <topology evidence="1 14">Multi-pass membrane protein</topology>
    </subcellularLocation>
</comment>
<dbReference type="InterPro" id="IPR000644">
    <property type="entry name" value="CBS_dom"/>
</dbReference>
<keyword evidence="11 14" id="KW-0482">Metalloprotease</keyword>
<keyword evidence="3 14" id="KW-1003">Cell membrane</keyword>
<feature type="transmembrane region" description="Helical" evidence="14">
    <location>
        <begin position="97"/>
        <end position="121"/>
    </location>
</feature>
<dbReference type="GO" id="GO:0008237">
    <property type="term" value="F:metallopeptidase activity"/>
    <property type="evidence" value="ECO:0007669"/>
    <property type="project" value="UniProtKB-UniRule"/>
</dbReference>
<evidence type="ECO:0000256" key="2">
    <source>
        <dbReference type="ARBA" id="ARBA00007931"/>
    </source>
</evidence>
<dbReference type="InterPro" id="IPR008915">
    <property type="entry name" value="Peptidase_M50"/>
</dbReference>
<keyword evidence="4 14" id="KW-0645">Protease</keyword>
<dbReference type="GO" id="GO:0005886">
    <property type="term" value="C:plasma membrane"/>
    <property type="evidence" value="ECO:0007669"/>
    <property type="project" value="UniProtKB-SubCell"/>
</dbReference>
<comment type="caution">
    <text evidence="19">The sequence shown here is derived from an EMBL/GenBank/DDBJ whole genome shotgun (WGS) entry which is preliminary data.</text>
</comment>
<name>A0A1U7IN38_9CYAN</name>
<feature type="transmembrane region" description="Helical" evidence="14">
    <location>
        <begin position="128"/>
        <end position="148"/>
    </location>
</feature>
<dbReference type="PANTHER" id="PTHR39188">
    <property type="entry name" value="MEMBRANE-ASSOCIATED ZINC METALLOPROTEASE M50B"/>
    <property type="match status" value="1"/>
</dbReference>
<keyword evidence="10 14" id="KW-1133">Transmembrane helix</keyword>
<evidence type="ECO:0000256" key="13">
    <source>
        <dbReference type="ARBA" id="ARBA00023136"/>
    </source>
</evidence>
<evidence type="ECO:0000256" key="8">
    <source>
        <dbReference type="ARBA" id="ARBA00022801"/>
    </source>
</evidence>
<keyword evidence="6 14" id="KW-0479">Metal-binding</keyword>
<dbReference type="PIRSF" id="PIRSF006404">
    <property type="entry name" value="UCP006404_Pept_M50_CBS"/>
    <property type="match status" value="1"/>
</dbReference>
<comment type="similarity">
    <text evidence="2 14">Belongs to the peptidase M50B family.</text>
</comment>
<dbReference type="STRING" id="454136.NIES2119_08975"/>
<dbReference type="Gene3D" id="3.10.580.10">
    <property type="entry name" value="CBS-domain"/>
    <property type="match status" value="1"/>
</dbReference>